<keyword evidence="1" id="KW-1133">Transmembrane helix</keyword>
<dbReference type="RefSeq" id="WP_345067525.1">
    <property type="nucleotide sequence ID" value="NZ_BAABCN010000008.1"/>
</dbReference>
<feature type="chain" id="PRO_5047364427" description="DUF916 domain-containing protein" evidence="2">
    <location>
        <begin position="30"/>
        <end position="366"/>
    </location>
</feature>
<name>A0ABP7KR44_9MICO</name>
<evidence type="ECO:0000256" key="1">
    <source>
        <dbReference type="SAM" id="Phobius"/>
    </source>
</evidence>
<evidence type="ECO:0000256" key="2">
    <source>
        <dbReference type="SAM" id="SignalP"/>
    </source>
</evidence>
<keyword evidence="2" id="KW-0732">Signal</keyword>
<keyword evidence="4" id="KW-1185">Reference proteome</keyword>
<evidence type="ECO:0000313" key="4">
    <source>
        <dbReference type="Proteomes" id="UP001501803"/>
    </source>
</evidence>
<reference evidence="4" key="1">
    <citation type="journal article" date="2019" name="Int. J. Syst. Evol. Microbiol.">
        <title>The Global Catalogue of Microorganisms (GCM) 10K type strain sequencing project: providing services to taxonomists for standard genome sequencing and annotation.</title>
        <authorList>
            <consortium name="The Broad Institute Genomics Platform"/>
            <consortium name="The Broad Institute Genome Sequencing Center for Infectious Disease"/>
            <person name="Wu L."/>
            <person name="Ma J."/>
        </authorList>
    </citation>
    <scope>NUCLEOTIDE SEQUENCE [LARGE SCALE GENOMIC DNA]</scope>
    <source>
        <strain evidence="4">JCM 17021</strain>
    </source>
</reference>
<evidence type="ECO:0000313" key="3">
    <source>
        <dbReference type="EMBL" id="GAA3883181.1"/>
    </source>
</evidence>
<keyword evidence="1" id="KW-0472">Membrane</keyword>
<proteinExistence type="predicted"/>
<protein>
    <recommendedName>
        <fullName evidence="5">DUF916 domain-containing protein</fullName>
    </recommendedName>
</protein>
<feature type="signal peptide" evidence="2">
    <location>
        <begin position="1"/>
        <end position="29"/>
    </location>
</feature>
<dbReference type="Proteomes" id="UP001501803">
    <property type="component" value="Unassembled WGS sequence"/>
</dbReference>
<comment type="caution">
    <text evidence="3">The sequence shown here is derived from an EMBL/GenBank/DDBJ whole genome shotgun (WGS) entry which is preliminary data.</text>
</comment>
<feature type="transmembrane region" description="Helical" evidence="1">
    <location>
        <begin position="309"/>
        <end position="335"/>
    </location>
</feature>
<sequence length="366" mass="37467">MSSRRTRGTIAAILISLSSIGLLPQVAHANEPAATASDTAWSVTPVLASSGVERSNFAYELEPGAHVDDAVLVRNSGVAPLTLAVSGADAFTTDAGRIDLVTETTGSADLGTWITPAAGEITIDPGQQTRVAFSVAVPADALPGDHSGALLTVLATTGDRGIAVNMRYATRVSVRVAGDLNPTLTVAKPTVAYSPSFWPWEPGTVAVGYAVSNTGNMALTARQLVRVDGPLGIGRTELVSSPDEGAAFADVREVLPGDSVAVAAAVDGVASWWPVVTVTSQVAPQAVTNGIVTNADGVPTVSTVESTAVAWGISPGLVILLTSLAVVALVVVLRIRRTFVPAVRSRGMRRRLAVARGKTGLEHGGA</sequence>
<keyword evidence="1" id="KW-0812">Transmembrane</keyword>
<evidence type="ECO:0008006" key="5">
    <source>
        <dbReference type="Google" id="ProtNLM"/>
    </source>
</evidence>
<gene>
    <name evidence="3" type="ORF">GCM10022381_26750</name>
</gene>
<organism evidence="3 4">
    <name type="scientific">Leifsonia kafniensis</name>
    <dbReference type="NCBI Taxonomy" id="475957"/>
    <lineage>
        <taxon>Bacteria</taxon>
        <taxon>Bacillati</taxon>
        <taxon>Actinomycetota</taxon>
        <taxon>Actinomycetes</taxon>
        <taxon>Micrococcales</taxon>
        <taxon>Microbacteriaceae</taxon>
        <taxon>Leifsonia</taxon>
    </lineage>
</organism>
<dbReference type="EMBL" id="BAABCN010000008">
    <property type="protein sequence ID" value="GAA3883181.1"/>
    <property type="molecule type" value="Genomic_DNA"/>
</dbReference>
<accession>A0ABP7KR44</accession>